<feature type="domain" description="Auxiliary Activity family 9 catalytic" evidence="17">
    <location>
        <begin position="26"/>
        <end position="241"/>
    </location>
</feature>
<dbReference type="GO" id="GO:0046872">
    <property type="term" value="F:metal ion binding"/>
    <property type="evidence" value="ECO:0007669"/>
    <property type="project" value="UniProtKB-KW"/>
</dbReference>
<dbReference type="EMBL" id="AZST01000041">
    <property type="protein sequence ID" value="KEP54000.1"/>
    <property type="molecule type" value="Genomic_DNA"/>
</dbReference>
<name>A0A074S8Q3_9AGAM</name>
<dbReference type="STRING" id="1423351.A0A074S8Q3"/>
<accession>A0A074S8Q3</accession>
<comment type="cofactor">
    <cofactor evidence="1">
        <name>Cu(2+)</name>
        <dbReference type="ChEBI" id="CHEBI:29036"/>
    </cofactor>
</comment>
<reference evidence="18 19" key="1">
    <citation type="submission" date="2013-12" db="EMBL/GenBank/DDBJ databases">
        <authorList>
            <person name="Cubeta M."/>
            <person name="Pakala S."/>
            <person name="Fedorova N."/>
            <person name="Thomas E."/>
            <person name="Dean R."/>
            <person name="Jabaji S."/>
            <person name="Neate S."/>
            <person name="Toda T."/>
            <person name="Tavantzis S."/>
            <person name="Vilgalys R."/>
            <person name="Bharathan N."/>
            <person name="Pakala S."/>
            <person name="Losada L.S."/>
            <person name="Zafar N."/>
            <person name="Nierman W."/>
        </authorList>
    </citation>
    <scope>NUCLEOTIDE SEQUENCE [LARGE SCALE GENOMIC DNA]</scope>
    <source>
        <strain evidence="18 19">123E</strain>
    </source>
</reference>
<evidence type="ECO:0000256" key="12">
    <source>
        <dbReference type="ARBA" id="ARBA00023326"/>
    </source>
</evidence>
<keyword evidence="11" id="KW-0119">Carbohydrate metabolism</keyword>
<keyword evidence="7" id="KW-0560">Oxidoreductase</keyword>
<keyword evidence="10" id="KW-1015">Disulfide bond</keyword>
<comment type="catalytic activity">
    <reaction evidence="14">
        <text>[(1-&gt;4)-beta-D-glucosyl]n+m + reduced acceptor + O2 = 4-dehydro-beta-D-glucosyl-[(1-&gt;4)-beta-D-glucosyl]n-1 + [(1-&gt;4)-beta-D-glucosyl]m + acceptor + H2O.</text>
        <dbReference type="EC" id="1.14.99.56"/>
    </reaction>
</comment>
<comment type="caution">
    <text evidence="18">The sequence shown here is derived from an EMBL/GenBank/DDBJ whole genome shotgun (WGS) entry which is preliminary data.</text>
</comment>
<comment type="similarity">
    <text evidence="13">Belongs to the polysaccharide monooxygenase AA9 family.</text>
</comment>
<dbReference type="GO" id="GO:0005576">
    <property type="term" value="C:extracellular region"/>
    <property type="evidence" value="ECO:0007669"/>
    <property type="project" value="UniProtKB-SubCell"/>
</dbReference>
<evidence type="ECO:0000256" key="7">
    <source>
        <dbReference type="ARBA" id="ARBA00023002"/>
    </source>
</evidence>
<dbReference type="GO" id="GO:0016787">
    <property type="term" value="F:hydrolase activity"/>
    <property type="evidence" value="ECO:0007669"/>
    <property type="project" value="UniProtKB-KW"/>
</dbReference>
<protein>
    <recommendedName>
        <fullName evidence="15">lytic cellulose monooxygenase (C4-dehydrogenating)</fullName>
        <ecNumber evidence="15">1.14.99.56</ecNumber>
    </recommendedName>
</protein>
<evidence type="ECO:0000256" key="10">
    <source>
        <dbReference type="ARBA" id="ARBA00023157"/>
    </source>
</evidence>
<evidence type="ECO:0000256" key="14">
    <source>
        <dbReference type="ARBA" id="ARBA00045077"/>
    </source>
</evidence>
<dbReference type="HOGENOM" id="CLU_516941_0_0_1"/>
<keyword evidence="9" id="KW-0503">Monooxygenase</keyword>
<evidence type="ECO:0000313" key="19">
    <source>
        <dbReference type="Proteomes" id="UP000027456"/>
    </source>
</evidence>
<evidence type="ECO:0000256" key="9">
    <source>
        <dbReference type="ARBA" id="ARBA00023033"/>
    </source>
</evidence>
<keyword evidence="18" id="KW-0378">Hydrolase</keyword>
<keyword evidence="3" id="KW-0964">Secreted</keyword>
<evidence type="ECO:0000256" key="15">
    <source>
        <dbReference type="ARBA" id="ARBA00047174"/>
    </source>
</evidence>
<dbReference type="Proteomes" id="UP000027456">
    <property type="component" value="Unassembled WGS sequence"/>
</dbReference>
<keyword evidence="8" id="KW-0186">Copper</keyword>
<dbReference type="GO" id="GO:0004497">
    <property type="term" value="F:monooxygenase activity"/>
    <property type="evidence" value="ECO:0007669"/>
    <property type="project" value="UniProtKB-KW"/>
</dbReference>
<dbReference type="EC" id="1.14.99.56" evidence="15"/>
<evidence type="ECO:0000256" key="16">
    <source>
        <dbReference type="SAM" id="SignalP"/>
    </source>
</evidence>
<evidence type="ECO:0000256" key="6">
    <source>
        <dbReference type="ARBA" id="ARBA00023001"/>
    </source>
</evidence>
<dbReference type="OrthoDB" id="4849160at2759"/>
<comment type="subcellular location">
    <subcellularLocation>
        <location evidence="2">Secreted</location>
    </subcellularLocation>
</comment>
<dbReference type="InterPro" id="IPR005103">
    <property type="entry name" value="AA9_LPMO"/>
</dbReference>
<sequence>MMKACTSSIRFITLFALVAPHGAQAHGFVKKIGILGSESFNGPKPGATGANKSPIRGITDQSPIKDLQSKDLVCGIGATPGSVVASAKPGDTLIYSWGNDVAENGNWIHDTGPMITYFAQVPTGQTADKFTGEGAKWFKTDEVGKKNNKWVQASLTSGATFKTKIPETLANGDYLVRHEIVALHNAESKGGVEFYPSCFQLRIKNSNAGNATITATPTLSFPGAYTANDPGLLVNVFAQAPDGSEYQFPAGPIAEVTAPGATGSSPNVLISQSASLVTETNSITAPSSTISGTIASTTSISTAAAVTTSLVETTLVSATSTPVPTSTADLRAVRLANGRTAQALNVRFQTTTISDKCAPREPGCISGQFAVCTEAGTWSLQDACFAGTSCFAIPLKNIEGTQVGCFPESVVEQAIIDSGVGRGTETVTTPVTVTASTSGILLAPSTSSTSITSIVQTTATVTVGSNTASLAPTRVTTNTIISSASSLSSTLPTTVSETNTGGSPAIVVGVGQKAARRMLRWERRGAY</sequence>
<organism evidence="18 19">
    <name type="scientific">Rhizoctonia solani 123E</name>
    <dbReference type="NCBI Taxonomy" id="1423351"/>
    <lineage>
        <taxon>Eukaryota</taxon>
        <taxon>Fungi</taxon>
        <taxon>Dikarya</taxon>
        <taxon>Basidiomycota</taxon>
        <taxon>Agaricomycotina</taxon>
        <taxon>Agaricomycetes</taxon>
        <taxon>Cantharellales</taxon>
        <taxon>Ceratobasidiaceae</taxon>
        <taxon>Rhizoctonia</taxon>
    </lineage>
</organism>
<dbReference type="AlphaFoldDB" id="A0A074S8Q3"/>
<dbReference type="PANTHER" id="PTHR33353:SF10">
    <property type="entry name" value="ENDO-BETA-1,4-GLUCANASE D"/>
    <property type="match status" value="1"/>
</dbReference>
<evidence type="ECO:0000313" key="18">
    <source>
        <dbReference type="EMBL" id="KEP54000.1"/>
    </source>
</evidence>
<feature type="signal peptide" evidence="16">
    <location>
        <begin position="1"/>
        <end position="25"/>
    </location>
</feature>
<dbReference type="Gene3D" id="2.70.50.70">
    <property type="match status" value="1"/>
</dbReference>
<evidence type="ECO:0000256" key="2">
    <source>
        <dbReference type="ARBA" id="ARBA00004613"/>
    </source>
</evidence>
<evidence type="ECO:0000256" key="1">
    <source>
        <dbReference type="ARBA" id="ARBA00001973"/>
    </source>
</evidence>
<dbReference type="CDD" id="cd21175">
    <property type="entry name" value="LPMO_AA9"/>
    <property type="match status" value="1"/>
</dbReference>
<keyword evidence="5 16" id="KW-0732">Signal</keyword>
<dbReference type="Pfam" id="PF03443">
    <property type="entry name" value="AA9"/>
    <property type="match status" value="1"/>
</dbReference>
<keyword evidence="6" id="KW-0136">Cellulose degradation</keyword>
<evidence type="ECO:0000256" key="8">
    <source>
        <dbReference type="ARBA" id="ARBA00023008"/>
    </source>
</evidence>
<keyword evidence="4" id="KW-0479">Metal-binding</keyword>
<evidence type="ECO:0000256" key="13">
    <source>
        <dbReference type="ARBA" id="ARBA00044502"/>
    </source>
</evidence>
<evidence type="ECO:0000256" key="3">
    <source>
        <dbReference type="ARBA" id="ARBA00022525"/>
    </source>
</evidence>
<feature type="chain" id="PRO_5001698569" description="lytic cellulose monooxygenase (C4-dehydrogenating)" evidence="16">
    <location>
        <begin position="26"/>
        <end position="527"/>
    </location>
</feature>
<evidence type="ECO:0000256" key="4">
    <source>
        <dbReference type="ARBA" id="ARBA00022723"/>
    </source>
</evidence>
<dbReference type="InterPro" id="IPR049892">
    <property type="entry name" value="AA9"/>
</dbReference>
<proteinExistence type="inferred from homology"/>
<keyword evidence="12" id="KW-0624">Polysaccharide degradation</keyword>
<keyword evidence="19" id="KW-1185">Reference proteome</keyword>
<evidence type="ECO:0000256" key="5">
    <source>
        <dbReference type="ARBA" id="ARBA00022729"/>
    </source>
</evidence>
<gene>
    <name evidence="18" type="ORF">V565_023040</name>
</gene>
<evidence type="ECO:0000256" key="11">
    <source>
        <dbReference type="ARBA" id="ARBA00023277"/>
    </source>
</evidence>
<dbReference type="PANTHER" id="PTHR33353">
    <property type="entry name" value="PUTATIVE (AFU_ORTHOLOGUE AFUA_1G12560)-RELATED"/>
    <property type="match status" value="1"/>
</dbReference>
<evidence type="ECO:0000259" key="17">
    <source>
        <dbReference type="Pfam" id="PF03443"/>
    </source>
</evidence>
<dbReference type="GO" id="GO:0030245">
    <property type="term" value="P:cellulose catabolic process"/>
    <property type="evidence" value="ECO:0007669"/>
    <property type="project" value="UniProtKB-KW"/>
</dbReference>